<sequence length="139" mass="14507">MTSERTSQSQDGGHRLPTIAPPGSVIDYEIRHSPPPPYNGSVEAVSSPVTRVSTPPAQAPATSNKPRVTFNLPPPTPSSSTLSPRSRRSESPTGCCSLLKRSILPALICVGIVVVIVILAIFVFKGNANPSSPAEGAPK</sequence>
<protein>
    <submittedName>
        <fullName evidence="4">Uncharacterized protein</fullName>
    </submittedName>
</protein>
<evidence type="ECO:0000313" key="3">
    <source>
        <dbReference type="Proteomes" id="UP000095287"/>
    </source>
</evidence>
<keyword evidence="2" id="KW-0472">Membrane</keyword>
<keyword evidence="2" id="KW-1133">Transmembrane helix</keyword>
<accession>A0A1I7Z4C9</accession>
<proteinExistence type="predicted"/>
<feature type="compositionally biased region" description="Polar residues" evidence="1">
    <location>
        <begin position="1"/>
        <end position="11"/>
    </location>
</feature>
<feature type="region of interest" description="Disordered" evidence="1">
    <location>
        <begin position="1"/>
        <end position="94"/>
    </location>
</feature>
<reference evidence="4" key="1">
    <citation type="submission" date="2016-11" db="UniProtKB">
        <authorList>
            <consortium name="WormBaseParasite"/>
        </authorList>
    </citation>
    <scope>IDENTIFICATION</scope>
</reference>
<feature type="compositionally biased region" description="Polar residues" evidence="1">
    <location>
        <begin position="47"/>
        <end position="66"/>
    </location>
</feature>
<organism evidence="3 4">
    <name type="scientific">Steinernema glaseri</name>
    <dbReference type="NCBI Taxonomy" id="37863"/>
    <lineage>
        <taxon>Eukaryota</taxon>
        <taxon>Metazoa</taxon>
        <taxon>Ecdysozoa</taxon>
        <taxon>Nematoda</taxon>
        <taxon>Chromadorea</taxon>
        <taxon>Rhabditida</taxon>
        <taxon>Tylenchina</taxon>
        <taxon>Panagrolaimomorpha</taxon>
        <taxon>Strongyloidoidea</taxon>
        <taxon>Steinernematidae</taxon>
        <taxon>Steinernema</taxon>
    </lineage>
</organism>
<name>A0A1I7Z4C9_9BILA</name>
<dbReference type="Proteomes" id="UP000095287">
    <property type="component" value="Unplaced"/>
</dbReference>
<dbReference type="AlphaFoldDB" id="A0A1I7Z4C9"/>
<dbReference type="WBParaSite" id="L893_g22474.t1">
    <property type="protein sequence ID" value="L893_g22474.t1"/>
    <property type="gene ID" value="L893_g22474"/>
</dbReference>
<evidence type="ECO:0000313" key="4">
    <source>
        <dbReference type="WBParaSite" id="L893_g22474.t1"/>
    </source>
</evidence>
<evidence type="ECO:0000256" key="1">
    <source>
        <dbReference type="SAM" id="MobiDB-lite"/>
    </source>
</evidence>
<evidence type="ECO:0000256" key="2">
    <source>
        <dbReference type="SAM" id="Phobius"/>
    </source>
</evidence>
<keyword evidence="2" id="KW-0812">Transmembrane</keyword>
<keyword evidence="3" id="KW-1185">Reference proteome</keyword>
<feature type="transmembrane region" description="Helical" evidence="2">
    <location>
        <begin position="103"/>
        <end position="124"/>
    </location>
</feature>